<dbReference type="Pfam" id="PF17667">
    <property type="entry name" value="Pkinase_fungal"/>
    <property type="match status" value="1"/>
</dbReference>
<comment type="caution">
    <text evidence="3">The sequence shown here is derived from an EMBL/GenBank/DDBJ whole genome shotgun (WGS) entry which is preliminary data.</text>
</comment>
<dbReference type="GO" id="GO:0004672">
    <property type="term" value="F:protein kinase activity"/>
    <property type="evidence" value="ECO:0007669"/>
    <property type="project" value="InterPro"/>
</dbReference>
<organism evidence="3 4">
    <name type="scientific">Coprinellus micaceus</name>
    <name type="common">Glistening ink-cap mushroom</name>
    <name type="synonym">Coprinus micaceus</name>
    <dbReference type="NCBI Taxonomy" id="71717"/>
    <lineage>
        <taxon>Eukaryota</taxon>
        <taxon>Fungi</taxon>
        <taxon>Dikarya</taxon>
        <taxon>Basidiomycota</taxon>
        <taxon>Agaricomycotina</taxon>
        <taxon>Agaricomycetes</taxon>
        <taxon>Agaricomycetidae</taxon>
        <taxon>Agaricales</taxon>
        <taxon>Agaricineae</taxon>
        <taxon>Psathyrellaceae</taxon>
        <taxon>Coprinellus</taxon>
    </lineage>
</organism>
<dbReference type="PANTHER" id="PTHR38248">
    <property type="entry name" value="FUNK1 6"/>
    <property type="match status" value="1"/>
</dbReference>
<protein>
    <recommendedName>
        <fullName evidence="2">Protein kinase domain-containing protein</fullName>
    </recommendedName>
</protein>
<feature type="domain" description="Protein kinase" evidence="2">
    <location>
        <begin position="356"/>
        <end position="702"/>
    </location>
</feature>
<dbReference type="AlphaFoldDB" id="A0A4Y7TJW9"/>
<dbReference type="InterPro" id="IPR000719">
    <property type="entry name" value="Prot_kinase_dom"/>
</dbReference>
<dbReference type="SUPFAM" id="SSF56112">
    <property type="entry name" value="Protein kinase-like (PK-like)"/>
    <property type="match status" value="1"/>
</dbReference>
<name>A0A4Y7TJW9_COPMI</name>
<dbReference type="EMBL" id="QPFP01000011">
    <property type="protein sequence ID" value="TEB33799.1"/>
    <property type="molecule type" value="Genomic_DNA"/>
</dbReference>
<dbReference type="Proteomes" id="UP000298030">
    <property type="component" value="Unassembled WGS sequence"/>
</dbReference>
<feature type="region of interest" description="Disordered" evidence="1">
    <location>
        <begin position="764"/>
        <end position="807"/>
    </location>
</feature>
<feature type="compositionally biased region" description="Polar residues" evidence="1">
    <location>
        <begin position="109"/>
        <end position="129"/>
    </location>
</feature>
<sequence length="807" mass="90148">MPGSPKTDRDPVAGPSRGLQNRPPPPSTRASVTAEEGVRGDPSTPRTNRTNDIQAITNLRDEIALQMDGEFVECPVGTFIAYYLPFEPAESDLSAFLAKATYTEPAAAQPSSSTPTDGARITRTSSKGKASSVIPPRNHHILEIVEGELRCMEYHVIPTTPGENKTYSYLERIMRAIGEATVNERPQNGFHYHPCPNSVVKSEIPGANNRIDGCIISDLCVAANGDVDIKATGIAVAFEYKRESGPNLEKLTENNEQAVSANVQIMTMFVGCSATGSVTIVGDMVTLWYHGRSHSAVSEPFSFVKDPKLFIKTMMSFLFAREAERDEQHNPTFYRTVRTLSEYRSCNITGRMTRIWEVNHVSGPEADADILRSGLVLKGAWVDESSPTERLIQSEIFAAIECRKAFIDTNQCVQKFEPDALKELKHLVEEERYKTYFLTILADLEGQPEEERAAQRPAVPRVFRPKRQYRSVCAELCDTVGKMRSPDEVLKVLNQTLSALRILYFAGWVHRDIRSGNVMGYYYPDSGGEITSLQAKLSDLEYAKEYSIDGDPAPVEPKTGTPHFMAHEILDNRLLVPTQVEEDQTDQKRSQSLISELFTSSKAEVSKARDCSLDKSRVIVVLHNFQHDLESIVWLALYTVTARIDHEPGRAFAKNVFKNTVVLYLDRSTCLKEKISDTLHGCLSPDVAGVANVLEYLRQKLLKRYHLRNTNRLANGPSDDAESYAEIHNEFFVTFETLAGVFLKEKRVALINETSHADVVVTAPRPLKRPRSTRDDGDDDYCDGHGDNMAPGRMTRPSKRLKGTTEM</sequence>
<evidence type="ECO:0000259" key="2">
    <source>
        <dbReference type="PROSITE" id="PS50011"/>
    </source>
</evidence>
<feature type="region of interest" description="Disordered" evidence="1">
    <location>
        <begin position="1"/>
        <end position="51"/>
    </location>
</feature>
<dbReference type="GO" id="GO:0005524">
    <property type="term" value="F:ATP binding"/>
    <property type="evidence" value="ECO:0007669"/>
    <property type="project" value="InterPro"/>
</dbReference>
<dbReference type="Gene3D" id="1.10.510.10">
    <property type="entry name" value="Transferase(Phosphotransferase) domain 1"/>
    <property type="match status" value="1"/>
</dbReference>
<proteinExistence type="predicted"/>
<keyword evidence="4" id="KW-1185">Reference proteome</keyword>
<feature type="region of interest" description="Disordered" evidence="1">
    <location>
        <begin position="103"/>
        <end position="134"/>
    </location>
</feature>
<dbReference type="InterPro" id="IPR011009">
    <property type="entry name" value="Kinase-like_dom_sf"/>
</dbReference>
<dbReference type="InterPro" id="IPR040976">
    <property type="entry name" value="Pkinase_fungal"/>
</dbReference>
<feature type="compositionally biased region" description="Basic residues" evidence="1">
    <location>
        <begin position="796"/>
        <end position="807"/>
    </location>
</feature>
<evidence type="ECO:0000313" key="4">
    <source>
        <dbReference type="Proteomes" id="UP000298030"/>
    </source>
</evidence>
<reference evidence="3 4" key="1">
    <citation type="journal article" date="2019" name="Nat. Ecol. Evol.">
        <title>Megaphylogeny resolves global patterns of mushroom evolution.</title>
        <authorList>
            <person name="Varga T."/>
            <person name="Krizsan K."/>
            <person name="Foldi C."/>
            <person name="Dima B."/>
            <person name="Sanchez-Garcia M."/>
            <person name="Sanchez-Ramirez S."/>
            <person name="Szollosi G.J."/>
            <person name="Szarkandi J.G."/>
            <person name="Papp V."/>
            <person name="Albert L."/>
            <person name="Andreopoulos W."/>
            <person name="Angelini C."/>
            <person name="Antonin V."/>
            <person name="Barry K.W."/>
            <person name="Bougher N.L."/>
            <person name="Buchanan P."/>
            <person name="Buyck B."/>
            <person name="Bense V."/>
            <person name="Catcheside P."/>
            <person name="Chovatia M."/>
            <person name="Cooper J."/>
            <person name="Damon W."/>
            <person name="Desjardin D."/>
            <person name="Finy P."/>
            <person name="Geml J."/>
            <person name="Haridas S."/>
            <person name="Hughes K."/>
            <person name="Justo A."/>
            <person name="Karasinski D."/>
            <person name="Kautmanova I."/>
            <person name="Kiss B."/>
            <person name="Kocsube S."/>
            <person name="Kotiranta H."/>
            <person name="LaButti K.M."/>
            <person name="Lechner B.E."/>
            <person name="Liimatainen K."/>
            <person name="Lipzen A."/>
            <person name="Lukacs Z."/>
            <person name="Mihaltcheva S."/>
            <person name="Morgado L.N."/>
            <person name="Niskanen T."/>
            <person name="Noordeloos M.E."/>
            <person name="Ohm R.A."/>
            <person name="Ortiz-Santana B."/>
            <person name="Ovrebo C."/>
            <person name="Racz N."/>
            <person name="Riley R."/>
            <person name="Savchenko A."/>
            <person name="Shiryaev A."/>
            <person name="Soop K."/>
            <person name="Spirin V."/>
            <person name="Szebenyi C."/>
            <person name="Tomsovsky M."/>
            <person name="Tulloss R.E."/>
            <person name="Uehling J."/>
            <person name="Grigoriev I.V."/>
            <person name="Vagvolgyi C."/>
            <person name="Papp T."/>
            <person name="Martin F.M."/>
            <person name="Miettinen O."/>
            <person name="Hibbett D.S."/>
            <person name="Nagy L.G."/>
        </authorList>
    </citation>
    <scope>NUCLEOTIDE SEQUENCE [LARGE SCALE GENOMIC DNA]</scope>
    <source>
        <strain evidence="3 4">FP101781</strain>
    </source>
</reference>
<dbReference type="OrthoDB" id="312874at2759"/>
<evidence type="ECO:0000313" key="3">
    <source>
        <dbReference type="EMBL" id="TEB33799.1"/>
    </source>
</evidence>
<dbReference type="PANTHER" id="PTHR38248:SF2">
    <property type="entry name" value="FUNK1 11"/>
    <property type="match status" value="1"/>
</dbReference>
<dbReference type="PROSITE" id="PS50011">
    <property type="entry name" value="PROTEIN_KINASE_DOM"/>
    <property type="match status" value="1"/>
</dbReference>
<feature type="compositionally biased region" description="Basic and acidic residues" evidence="1">
    <location>
        <begin position="1"/>
        <end position="11"/>
    </location>
</feature>
<accession>A0A4Y7TJW9</accession>
<evidence type="ECO:0000256" key="1">
    <source>
        <dbReference type="SAM" id="MobiDB-lite"/>
    </source>
</evidence>
<gene>
    <name evidence="3" type="ORF">FA13DRAFT_1789626</name>
</gene>